<dbReference type="SUPFAM" id="SSF55021">
    <property type="entry name" value="ACT-like"/>
    <property type="match status" value="1"/>
</dbReference>
<protein>
    <submittedName>
        <fullName evidence="1">Iron-only hydrogenase system regulator</fullName>
    </submittedName>
</protein>
<dbReference type="InterPro" id="IPR027271">
    <property type="entry name" value="Acetolactate_synth/TF_NikR_C"/>
</dbReference>
<dbReference type="AlphaFoldDB" id="A0A498CQ68"/>
<dbReference type="Gene3D" id="3.30.70.1150">
    <property type="entry name" value="ACT-like. Chain A, domain 2"/>
    <property type="match status" value="1"/>
</dbReference>
<comment type="caution">
    <text evidence="1">The sequence shown here is derived from an EMBL/GenBank/DDBJ whole genome shotgun (WGS) entry which is preliminary data.</text>
</comment>
<dbReference type="NCBIfam" id="TIGR03959">
    <property type="entry name" value="hyd_TM1266"/>
    <property type="match status" value="1"/>
</dbReference>
<gene>
    <name evidence="1" type="ORF">D4A47_01375</name>
</gene>
<dbReference type="InterPro" id="IPR023860">
    <property type="entry name" value="FeFe-hyd_TM1266"/>
</dbReference>
<dbReference type="InterPro" id="IPR045865">
    <property type="entry name" value="ACT-like_dom_sf"/>
</dbReference>
<dbReference type="RefSeq" id="WP_121585740.1">
    <property type="nucleotide sequence ID" value="NZ_RCHT01000001.1"/>
</dbReference>
<keyword evidence="2" id="KW-1185">Reference proteome</keyword>
<evidence type="ECO:0000313" key="2">
    <source>
        <dbReference type="Proteomes" id="UP000276301"/>
    </source>
</evidence>
<reference evidence="1 2" key="1">
    <citation type="submission" date="2018-10" db="EMBL/GenBank/DDBJ databases">
        <title>Anaerotruncus faecis sp. nov., isolated from human feces.</title>
        <authorList>
            <person name="Wang Y.-J."/>
        </authorList>
    </citation>
    <scope>NUCLEOTIDE SEQUENCE [LARGE SCALE GENOMIC DNA]</scope>
    <source>
        <strain evidence="1 2">22A2-44</strain>
    </source>
</reference>
<accession>A0A498CQ68</accession>
<organism evidence="1 2">
    <name type="scientific">Anaerotruncus massiliensis</name>
    <name type="common">ex Liu et al. 2021</name>
    <dbReference type="NCBI Taxonomy" id="2321404"/>
    <lineage>
        <taxon>Bacteria</taxon>
        <taxon>Bacillati</taxon>
        <taxon>Bacillota</taxon>
        <taxon>Clostridia</taxon>
        <taxon>Eubacteriales</taxon>
        <taxon>Oscillospiraceae</taxon>
        <taxon>Anaerotruncus</taxon>
    </lineage>
</organism>
<name>A0A498CQ68_9FIRM</name>
<dbReference type="EMBL" id="RCHT01000001">
    <property type="protein sequence ID" value="RLL14658.1"/>
    <property type="molecule type" value="Genomic_DNA"/>
</dbReference>
<dbReference type="Proteomes" id="UP000276301">
    <property type="component" value="Unassembled WGS sequence"/>
</dbReference>
<sequence>METRIALIGIIVEDMRAADRLNAILHEFAGCIVGRMGIPYHAKNVSIISVVVDAPNNVISSLSGKLGMLPGVSIKTVYSKAGGPPHDAE</sequence>
<evidence type="ECO:0000313" key="1">
    <source>
        <dbReference type="EMBL" id="RLL14658.1"/>
    </source>
</evidence>
<proteinExistence type="predicted"/>
<dbReference type="Pfam" id="PF21699">
    <property type="entry name" value="TM1266-like"/>
    <property type="match status" value="1"/>
</dbReference>